<organism evidence="1 2">
    <name type="scientific">Stenotrophomonas maltophilia</name>
    <name type="common">Pseudomonas maltophilia</name>
    <name type="synonym">Xanthomonas maltophilia</name>
    <dbReference type="NCBI Taxonomy" id="40324"/>
    <lineage>
        <taxon>Bacteria</taxon>
        <taxon>Pseudomonadati</taxon>
        <taxon>Pseudomonadota</taxon>
        <taxon>Gammaproteobacteria</taxon>
        <taxon>Lysobacterales</taxon>
        <taxon>Lysobacteraceae</taxon>
        <taxon>Stenotrophomonas</taxon>
        <taxon>Stenotrophomonas maltophilia group</taxon>
    </lineage>
</organism>
<proteinExistence type="predicted"/>
<dbReference type="OrthoDB" id="9802385at2"/>
<protein>
    <submittedName>
        <fullName evidence="1">Phosphohydrolase</fullName>
    </submittedName>
</protein>
<reference evidence="1 2" key="1">
    <citation type="submission" date="2017-06" db="EMBL/GenBank/DDBJ databases">
        <authorList>
            <person name="Kim H.J."/>
            <person name="Triplett B.A."/>
        </authorList>
    </citation>
    <scope>NUCLEOTIDE SEQUENCE [LARGE SCALE GENOMIC DNA]</scope>
    <source>
        <strain evidence="1 2">13146</strain>
    </source>
</reference>
<sequence length="142" mass="15665">MENALVNEARWLAEEAHATQTDKAGRPYIEHVARVAAAVAGDDAAEMVAWLHDVLEDQPAFATSVIQFPQDVVEAVFDLTRGVNKSEAFYYWSIRQNPLSLKVKLADIADNSDESRLVLLDPETAARLRAKYAKARAALGVK</sequence>
<accession>A0A246HMU1</accession>
<evidence type="ECO:0000313" key="1">
    <source>
        <dbReference type="EMBL" id="OWQ53992.1"/>
    </source>
</evidence>
<gene>
    <name evidence="1" type="ORF">CEE60_10050</name>
</gene>
<name>A0A246HMU1_STEMA</name>
<keyword evidence="1" id="KW-0378">Hydrolase</keyword>
<dbReference type="Gene3D" id="1.10.3210.10">
    <property type="entry name" value="Hypothetical protein af1432"/>
    <property type="match status" value="1"/>
</dbReference>
<evidence type="ECO:0000313" key="2">
    <source>
        <dbReference type="Proteomes" id="UP000198157"/>
    </source>
</evidence>
<dbReference type="GO" id="GO:0016787">
    <property type="term" value="F:hydrolase activity"/>
    <property type="evidence" value="ECO:0007669"/>
    <property type="project" value="UniProtKB-KW"/>
</dbReference>
<dbReference type="Pfam" id="PF13328">
    <property type="entry name" value="HD_4"/>
    <property type="match status" value="1"/>
</dbReference>
<comment type="caution">
    <text evidence="1">The sequence shown here is derived from an EMBL/GenBank/DDBJ whole genome shotgun (WGS) entry which is preliminary data.</text>
</comment>
<dbReference type="EMBL" id="NIVS01000020">
    <property type="protein sequence ID" value="OWQ53992.1"/>
    <property type="molecule type" value="Genomic_DNA"/>
</dbReference>
<dbReference type="SUPFAM" id="SSF109604">
    <property type="entry name" value="HD-domain/PDEase-like"/>
    <property type="match status" value="1"/>
</dbReference>
<dbReference type="Proteomes" id="UP000198157">
    <property type="component" value="Unassembled WGS sequence"/>
</dbReference>
<dbReference type="AlphaFoldDB" id="A0A246HMU1"/>